<accession>Q1ICJ3</accession>
<dbReference type="EMBL" id="CT573326">
    <property type="protein sequence ID" value="CAK14620.1"/>
    <property type="molecule type" value="Genomic_DNA"/>
</dbReference>
<dbReference type="Proteomes" id="UP000000658">
    <property type="component" value="Chromosome"/>
</dbReference>
<dbReference type="HOGENOM" id="CLU_1990732_0_0_6"/>
<sequence length="125" mass="13544">MVCLLLTTGQYEQFFVHFVGLSELGVRFPGVRGPETIVSVSVSTFGVSSINVFTIRVHPTIMLGCRQTNTYERPLANESETYAAAKASAKKRSLTNAALSAPICLALRLAQQTPVLRLPRCSLTG</sequence>
<organism evidence="1 2">
    <name type="scientific">Pseudomonas entomophila (strain L48)</name>
    <dbReference type="NCBI Taxonomy" id="384676"/>
    <lineage>
        <taxon>Bacteria</taxon>
        <taxon>Pseudomonadati</taxon>
        <taxon>Pseudomonadota</taxon>
        <taxon>Gammaproteobacteria</taxon>
        <taxon>Pseudomonadales</taxon>
        <taxon>Pseudomonadaceae</taxon>
        <taxon>Pseudomonas</taxon>
    </lineage>
</organism>
<evidence type="ECO:0000313" key="2">
    <source>
        <dbReference type="Proteomes" id="UP000000658"/>
    </source>
</evidence>
<gene>
    <name evidence="1" type="ordered locus">PSEEN1777</name>
</gene>
<proteinExistence type="predicted"/>
<protein>
    <submittedName>
        <fullName evidence="1">Uncharacterized protein</fullName>
    </submittedName>
</protein>
<reference evidence="1 2" key="1">
    <citation type="journal article" date="2006" name="Nat. Biotechnol.">
        <title>Complete genome sequence of the entomopathogenic and metabolically versatile soil bacterium Pseudomonas entomophila.</title>
        <authorList>
            <person name="Vodovar N."/>
            <person name="Vallenet D."/>
            <person name="Cruveiller S."/>
            <person name="Rouy Z."/>
            <person name="Barbe V."/>
            <person name="Acosta C."/>
            <person name="Cattolico L."/>
            <person name="Jubin C."/>
            <person name="Lajus A."/>
            <person name="Segurens B."/>
            <person name="Vacherie B."/>
            <person name="Wincker P."/>
            <person name="Weissenbach J."/>
            <person name="Lemaitre B."/>
            <person name="Medigue C."/>
            <person name="Boccard F."/>
        </authorList>
    </citation>
    <scope>NUCLEOTIDE SEQUENCE [LARGE SCALE GENOMIC DNA]</scope>
    <source>
        <strain evidence="1 2">L48</strain>
    </source>
</reference>
<dbReference type="STRING" id="384676.PSEEN1777"/>
<dbReference type="KEGG" id="pen:PSEEN1777"/>
<name>Q1ICJ3_PSEE4</name>
<evidence type="ECO:0000313" key="1">
    <source>
        <dbReference type="EMBL" id="CAK14620.1"/>
    </source>
</evidence>
<dbReference type="AlphaFoldDB" id="Q1ICJ3"/>